<keyword evidence="3 8" id="KW-0347">Helicase</keyword>
<evidence type="ECO:0000313" key="8">
    <source>
        <dbReference type="EMBL" id="MCK0536197.1"/>
    </source>
</evidence>
<dbReference type="Pfam" id="PF00271">
    <property type="entry name" value="Helicase_C"/>
    <property type="match status" value="1"/>
</dbReference>
<dbReference type="InterPro" id="IPR014001">
    <property type="entry name" value="Helicase_ATP-bd"/>
</dbReference>
<feature type="region of interest" description="Disordered" evidence="5">
    <location>
        <begin position="794"/>
        <end position="820"/>
    </location>
</feature>
<dbReference type="SMART" id="SM00847">
    <property type="entry name" value="HA2"/>
    <property type="match status" value="1"/>
</dbReference>
<accession>A0ABT0E2Z7</accession>
<dbReference type="PANTHER" id="PTHR43519:SF1">
    <property type="entry name" value="ATP-DEPENDENT RNA HELICASE HRPB"/>
    <property type="match status" value="1"/>
</dbReference>
<dbReference type="InterPro" id="IPR007502">
    <property type="entry name" value="Helicase-assoc_dom"/>
</dbReference>
<dbReference type="InterPro" id="IPR001650">
    <property type="entry name" value="Helicase_C-like"/>
</dbReference>
<gene>
    <name evidence="8" type="primary">hrpB</name>
    <name evidence="8" type="ORF">MU846_00550</name>
</gene>
<dbReference type="InterPro" id="IPR011545">
    <property type="entry name" value="DEAD/DEAH_box_helicase_dom"/>
</dbReference>
<dbReference type="Gene3D" id="1.20.120.1080">
    <property type="match status" value="1"/>
</dbReference>
<feature type="domain" description="Helicase ATP-binding" evidence="6">
    <location>
        <begin position="16"/>
        <end position="180"/>
    </location>
</feature>
<dbReference type="InterPro" id="IPR056329">
    <property type="entry name" value="CON_HrpB"/>
</dbReference>
<reference evidence="8" key="1">
    <citation type="submission" date="2022-04" db="EMBL/GenBank/DDBJ databases">
        <title>Alcanivorax sp. CY1518 draft genome sequence.</title>
        <authorList>
            <person name="Zhao G."/>
            <person name="An M."/>
        </authorList>
    </citation>
    <scope>NUCLEOTIDE SEQUENCE</scope>
    <source>
        <strain evidence="8">CY1518</strain>
    </source>
</reference>
<dbReference type="Pfam" id="PF08482">
    <property type="entry name" value="HrpB_C"/>
    <property type="match status" value="1"/>
</dbReference>
<evidence type="ECO:0000259" key="6">
    <source>
        <dbReference type="PROSITE" id="PS51192"/>
    </source>
</evidence>
<dbReference type="InterPro" id="IPR049614">
    <property type="entry name" value="HrpB_DEXH"/>
</dbReference>
<evidence type="ECO:0000256" key="5">
    <source>
        <dbReference type="SAM" id="MobiDB-lite"/>
    </source>
</evidence>
<dbReference type="CDD" id="cd17990">
    <property type="entry name" value="DEXHc_HrpB"/>
    <property type="match status" value="1"/>
</dbReference>
<evidence type="ECO:0000256" key="4">
    <source>
        <dbReference type="ARBA" id="ARBA00022840"/>
    </source>
</evidence>
<evidence type="ECO:0000256" key="2">
    <source>
        <dbReference type="ARBA" id="ARBA00022801"/>
    </source>
</evidence>
<keyword evidence="2" id="KW-0378">Hydrolase</keyword>
<dbReference type="NCBIfam" id="TIGR01970">
    <property type="entry name" value="DEAH_box_HrpB"/>
    <property type="match status" value="1"/>
</dbReference>
<dbReference type="InterPro" id="IPR027417">
    <property type="entry name" value="P-loop_NTPase"/>
</dbReference>
<dbReference type="PROSITE" id="PS51194">
    <property type="entry name" value="HELICASE_CTER"/>
    <property type="match status" value="1"/>
</dbReference>
<feature type="domain" description="Helicase C-terminal" evidence="7">
    <location>
        <begin position="205"/>
        <end position="368"/>
    </location>
</feature>
<keyword evidence="1" id="KW-0547">Nucleotide-binding</keyword>
<dbReference type="SMART" id="SM00490">
    <property type="entry name" value="HELICc"/>
    <property type="match status" value="1"/>
</dbReference>
<evidence type="ECO:0000313" key="9">
    <source>
        <dbReference type="Proteomes" id="UP001165524"/>
    </source>
</evidence>
<dbReference type="Gene3D" id="3.40.50.300">
    <property type="entry name" value="P-loop containing nucleotide triphosphate hydrolases"/>
    <property type="match status" value="2"/>
</dbReference>
<dbReference type="InterPro" id="IPR010225">
    <property type="entry name" value="HrpB"/>
</dbReference>
<dbReference type="SMART" id="SM00487">
    <property type="entry name" value="DEXDc"/>
    <property type="match status" value="1"/>
</dbReference>
<proteinExistence type="predicted"/>
<comment type="caution">
    <text evidence="8">The sequence shown here is derived from an EMBL/GenBank/DDBJ whole genome shotgun (WGS) entry which is preliminary data.</text>
</comment>
<dbReference type="RefSeq" id="WP_246947187.1">
    <property type="nucleotide sequence ID" value="NZ_JALKII010000001.1"/>
</dbReference>
<keyword evidence="9" id="KW-1185">Reference proteome</keyword>
<dbReference type="Pfam" id="PF24473">
    <property type="entry name" value="CON_HrpB"/>
    <property type="match status" value="1"/>
</dbReference>
<protein>
    <submittedName>
        <fullName evidence="8">ATP-dependent helicase HrpB</fullName>
    </submittedName>
</protein>
<evidence type="ECO:0000259" key="7">
    <source>
        <dbReference type="PROSITE" id="PS51194"/>
    </source>
</evidence>
<keyword evidence="4" id="KW-0067">ATP-binding</keyword>
<evidence type="ECO:0000256" key="3">
    <source>
        <dbReference type="ARBA" id="ARBA00022806"/>
    </source>
</evidence>
<dbReference type="SUPFAM" id="SSF52540">
    <property type="entry name" value="P-loop containing nucleoside triphosphate hydrolases"/>
    <property type="match status" value="1"/>
</dbReference>
<dbReference type="Proteomes" id="UP001165524">
    <property type="component" value="Unassembled WGS sequence"/>
</dbReference>
<name>A0ABT0E2Z7_9GAMM</name>
<dbReference type="InterPro" id="IPR013689">
    <property type="entry name" value="RNA_helicase_ATP-dep_HrpB_C"/>
</dbReference>
<dbReference type="PANTHER" id="PTHR43519">
    <property type="entry name" value="ATP-DEPENDENT RNA HELICASE HRPB"/>
    <property type="match status" value="1"/>
</dbReference>
<organism evidence="8 9">
    <name type="scientific">Alcanivorax quisquiliarum</name>
    <dbReference type="NCBI Taxonomy" id="2933565"/>
    <lineage>
        <taxon>Bacteria</taxon>
        <taxon>Pseudomonadati</taxon>
        <taxon>Pseudomonadota</taxon>
        <taxon>Gammaproteobacteria</taxon>
        <taxon>Oceanospirillales</taxon>
        <taxon>Alcanivoracaceae</taxon>
        <taxon>Alcanivorax</taxon>
    </lineage>
</organism>
<evidence type="ECO:0000256" key="1">
    <source>
        <dbReference type="ARBA" id="ARBA00022741"/>
    </source>
</evidence>
<dbReference type="EMBL" id="JALKII010000001">
    <property type="protein sequence ID" value="MCK0536197.1"/>
    <property type="molecule type" value="Genomic_DNA"/>
</dbReference>
<dbReference type="CDD" id="cd18791">
    <property type="entry name" value="SF2_C_RHA"/>
    <property type="match status" value="1"/>
</dbReference>
<dbReference type="PROSITE" id="PS51192">
    <property type="entry name" value="HELICASE_ATP_BIND_1"/>
    <property type="match status" value="1"/>
</dbReference>
<dbReference type="PIRSF" id="PIRSF005496">
    <property type="entry name" value="ATP_hel_hrpB"/>
    <property type="match status" value="1"/>
</dbReference>
<sequence>MSLPQLPIDEVLPALLDALAAHDAVVLQAPPGAGKTTRVPLALLAAPWLGERKILMLEPRRIAARNAALFMARLLGEPVGQTVGFRTRLESRTSAATRIEVVTEGILTRMLQSDPALESVGVILFDEFHERSLQADLGLALARESQQALREDLKLLVMSATLDGARIAALLDDAPVVQSAGRGYPVEIHYLPPGREPWARHLAAQLPVLLRREPGSMLVFLPGTAEIRRLARALEGTLPADVLLAPLYGDLSGPAQDAAIAPAPDGRRKLVLATAIAETSLTIDGVRVVVDAGYARRPRFDPGSAMTRLVTERVSRAAAAQRAGRAGRTAPGVCYRLWSESESLAEFAPAEILNADLSDLVLELAAWGCRDPATLCWLDPPPVAAFEQARALLVRFGALDEAGAITAHGKALLTPGLPVRLAHMLVIGRARGQGRLAAELAALLSERDLLGARHGADVAARLQYLRGERPATGIDPGRLARLRQLVTRLGGAGQGTAADIGRLLAVAFPDRVALRRQGGVPRYLMRNGRGAWLDDDDALAGEPCLAIAELDGQQREARIFLAAPLDKSALAEDFGNEIEAADRLDWDEREEAVIARRERRLDALLLESRPLSTVSGGAPVAALCIGIRKRGLAAFPWQPAERQWQARVMQLRGLPGQGDLPDVSDAALLASLEQWAAPWLEGITRLRQLERFPLREALASLLDYSQQQRLNAQMPTAIQVPSGRAVALDYCADNGPVLAVKLQEMFGMTATPAIAGGALPLMVHLLSPAGRPVAVTRDLASFWQQGYPQVRKDLRGRYPKHPWPENPLDAAPTRSVKRRS</sequence>
<dbReference type="Pfam" id="PF00270">
    <property type="entry name" value="DEAD"/>
    <property type="match status" value="1"/>
</dbReference>
<dbReference type="GO" id="GO:0004386">
    <property type="term" value="F:helicase activity"/>
    <property type="evidence" value="ECO:0007669"/>
    <property type="project" value="UniProtKB-KW"/>
</dbReference>